<evidence type="ECO:0000259" key="1">
    <source>
        <dbReference type="Pfam" id="PF05239"/>
    </source>
</evidence>
<dbReference type="EMBL" id="NOII01000002">
    <property type="protein sequence ID" value="OYD58265.1"/>
    <property type="molecule type" value="Genomic_DNA"/>
</dbReference>
<dbReference type="SUPFAM" id="SSF50346">
    <property type="entry name" value="PRC-barrel domain"/>
    <property type="match status" value="1"/>
</dbReference>
<proteinExistence type="predicted"/>
<dbReference type="RefSeq" id="WP_094252406.1">
    <property type="nucleotide sequence ID" value="NZ_JBHLXL010000001.1"/>
</dbReference>
<dbReference type="Proteomes" id="UP000215059">
    <property type="component" value="Unassembled WGS sequence"/>
</dbReference>
<organism evidence="2 3">
    <name type="scientific">Fictibacillus aquaticus</name>
    <dbReference type="NCBI Taxonomy" id="2021314"/>
    <lineage>
        <taxon>Bacteria</taxon>
        <taxon>Bacillati</taxon>
        <taxon>Bacillota</taxon>
        <taxon>Bacilli</taxon>
        <taxon>Bacillales</taxon>
        <taxon>Fictibacillaceae</taxon>
        <taxon>Fictibacillus</taxon>
    </lineage>
</organism>
<dbReference type="AlphaFoldDB" id="A0A235FBV9"/>
<keyword evidence="3" id="KW-1185">Reference proteome</keyword>
<name>A0A235FBV9_9BACL</name>
<evidence type="ECO:0000313" key="3">
    <source>
        <dbReference type="Proteomes" id="UP000215059"/>
    </source>
</evidence>
<sequence>MLKISELIGKKIEQLSLGKTEHKVNDVLFREDDNRIGYIVYHVQTIAVDQTNPRDDGYMNKASTWVAGMNTSNVPSPGMMSHQESAASNKDTYYIPWPEVDGITEDKLIYHGNERQKSENDNCVSWKSYKELTVIHPDGRELGQISDGYLNPETGKIEGWEITGGFWKQLMGDGTKTIHLEGRPDWSRGEWRLQSEPEALMQEK</sequence>
<dbReference type="Gene3D" id="2.30.30.240">
    <property type="entry name" value="PRC-barrel domain"/>
    <property type="match status" value="1"/>
</dbReference>
<dbReference type="OrthoDB" id="2971217at2"/>
<dbReference type="InterPro" id="IPR011033">
    <property type="entry name" value="PRC_barrel-like_sf"/>
</dbReference>
<protein>
    <recommendedName>
        <fullName evidence="1">PRC-barrel domain-containing protein</fullName>
    </recommendedName>
</protein>
<dbReference type="InterPro" id="IPR027275">
    <property type="entry name" value="PRC-brl_dom"/>
</dbReference>
<accession>A0A235FBV9</accession>
<reference evidence="2 3" key="1">
    <citation type="submission" date="2017-07" db="EMBL/GenBank/DDBJ databases">
        <title>Fictibacillus sp. nov. GDSW-R2A3 Genome sequencing and assembly.</title>
        <authorList>
            <person name="Mayilraj S."/>
        </authorList>
    </citation>
    <scope>NUCLEOTIDE SEQUENCE [LARGE SCALE GENOMIC DNA]</scope>
    <source>
        <strain evidence="2 3">GDSW-R2A3</strain>
    </source>
</reference>
<feature type="domain" description="PRC-barrel" evidence="1">
    <location>
        <begin position="128"/>
        <end position="173"/>
    </location>
</feature>
<dbReference type="Pfam" id="PF05239">
    <property type="entry name" value="PRC"/>
    <property type="match status" value="1"/>
</dbReference>
<comment type="caution">
    <text evidence="2">The sequence shown here is derived from an EMBL/GenBank/DDBJ whole genome shotgun (WGS) entry which is preliminary data.</text>
</comment>
<evidence type="ECO:0000313" key="2">
    <source>
        <dbReference type="EMBL" id="OYD58265.1"/>
    </source>
</evidence>
<gene>
    <name evidence="2" type="ORF">CGZ90_10315</name>
</gene>